<reference evidence="2" key="1">
    <citation type="submission" date="2025-08" db="UniProtKB">
        <authorList>
            <consortium name="RefSeq"/>
        </authorList>
    </citation>
    <scope>IDENTIFICATION</scope>
</reference>
<dbReference type="KEGG" id="ccin:107272934"/>
<protein>
    <submittedName>
        <fullName evidence="2">Uncharacterized protein LOC107272934 isoform X1</fullName>
    </submittedName>
</protein>
<sequence length="117" mass="13296">MCFHTFQWILELFRSRLQGLSGAPIRTTICTKKQLVIALWILMTPDSYSLTQQAEAMWTNIEEKYGMTKVIGAVNGTLIKNVAPSIEPLSYICRKGFHAMQLQVVCDKLRFIHAYAG</sequence>
<organism evidence="1 2">
    <name type="scientific">Cephus cinctus</name>
    <name type="common">Wheat stem sawfly</name>
    <dbReference type="NCBI Taxonomy" id="211228"/>
    <lineage>
        <taxon>Eukaryota</taxon>
        <taxon>Metazoa</taxon>
        <taxon>Ecdysozoa</taxon>
        <taxon>Arthropoda</taxon>
        <taxon>Hexapoda</taxon>
        <taxon>Insecta</taxon>
        <taxon>Pterygota</taxon>
        <taxon>Neoptera</taxon>
        <taxon>Endopterygota</taxon>
        <taxon>Hymenoptera</taxon>
        <taxon>Cephoidea</taxon>
        <taxon>Cephidae</taxon>
        <taxon>Cephus</taxon>
    </lineage>
</organism>
<evidence type="ECO:0000313" key="2">
    <source>
        <dbReference type="RefSeq" id="XP_015606106.1"/>
    </source>
</evidence>
<dbReference type="Proteomes" id="UP000694920">
    <property type="component" value="Unplaced"/>
</dbReference>
<name>A0AAJ7FSJ7_CEPCN</name>
<keyword evidence="1" id="KW-1185">Reference proteome</keyword>
<evidence type="ECO:0000313" key="1">
    <source>
        <dbReference type="Proteomes" id="UP000694920"/>
    </source>
</evidence>
<accession>A0AAJ7FSJ7</accession>
<dbReference type="GeneID" id="107272934"/>
<dbReference type="RefSeq" id="XP_015606106.1">
    <property type="nucleotide sequence ID" value="XM_015750620.2"/>
</dbReference>
<proteinExistence type="predicted"/>
<dbReference type="AlphaFoldDB" id="A0AAJ7FSJ7"/>
<gene>
    <name evidence="2" type="primary">LOC107272934</name>
</gene>